<dbReference type="Proteomes" id="UP000003120">
    <property type="component" value="Unassembled WGS sequence"/>
</dbReference>
<evidence type="ECO:0000313" key="2">
    <source>
        <dbReference type="EMBL" id="EJU18912.1"/>
    </source>
</evidence>
<dbReference type="InterPro" id="IPR016152">
    <property type="entry name" value="PTrfase/Anion_transptr"/>
</dbReference>
<dbReference type="Pfam" id="PF00359">
    <property type="entry name" value="PTS_EIIA_2"/>
    <property type="match status" value="1"/>
</dbReference>
<comment type="caution">
    <text evidence="2">The sequence shown here is derived from an EMBL/GenBank/DDBJ whole genome shotgun (WGS) entry which is preliminary data.</text>
</comment>
<dbReference type="InterPro" id="IPR051541">
    <property type="entry name" value="PTS_SugarTrans_NitroReg"/>
</dbReference>
<evidence type="ECO:0000313" key="3">
    <source>
        <dbReference type="Proteomes" id="UP000003120"/>
    </source>
</evidence>
<gene>
    <name evidence="2" type="ORF">HMPREF1127_0396</name>
</gene>
<dbReference type="GeneID" id="75076216"/>
<evidence type="ECO:0000259" key="1">
    <source>
        <dbReference type="PROSITE" id="PS51094"/>
    </source>
</evidence>
<dbReference type="RefSeq" id="WP_005960294.1">
    <property type="nucleotide sequence ID" value="NZ_ALKK01000006.1"/>
</dbReference>
<reference evidence="2 3" key="1">
    <citation type="submission" date="2012-07" db="EMBL/GenBank/DDBJ databases">
        <authorList>
            <person name="Durkin A.S."/>
            <person name="McCorrison J."/>
            <person name="Torralba M."/>
            <person name="Gillis M."/>
            <person name="Methe B."/>
            <person name="Sutton G."/>
            <person name="Nelson K.E."/>
        </authorList>
    </citation>
    <scope>NUCLEOTIDE SEQUENCE [LARGE SCALE GENOMIC DNA]</scope>
    <source>
        <strain evidence="2 3">Fnf 1007</strain>
    </source>
</reference>
<dbReference type="EMBL" id="ALKK01000006">
    <property type="protein sequence ID" value="EJU18912.1"/>
    <property type="molecule type" value="Genomic_DNA"/>
</dbReference>
<accession>A0AAN3VXJ3</accession>
<dbReference type="PANTHER" id="PTHR47738">
    <property type="entry name" value="PTS SYSTEM FRUCTOSE-LIKE EIIA COMPONENT-RELATED"/>
    <property type="match status" value="1"/>
</dbReference>
<protein>
    <submittedName>
        <fullName evidence="2">Phosphoenolpyruvate-dependent sugar PTS family porter, EIIA 2</fullName>
    </submittedName>
</protein>
<dbReference type="AlphaFoldDB" id="A0AAN3VXJ3"/>
<name>A0AAN3VXJ3_9FUSO</name>
<organism evidence="2 3">
    <name type="scientific">Fusobacterium necrophorum subsp. funduliforme Fnf 1007</name>
    <dbReference type="NCBI Taxonomy" id="1161424"/>
    <lineage>
        <taxon>Bacteria</taxon>
        <taxon>Fusobacteriati</taxon>
        <taxon>Fusobacteriota</taxon>
        <taxon>Fusobacteriia</taxon>
        <taxon>Fusobacteriales</taxon>
        <taxon>Fusobacteriaceae</taxon>
        <taxon>Fusobacterium</taxon>
    </lineage>
</organism>
<dbReference type="PROSITE" id="PS51094">
    <property type="entry name" value="PTS_EIIA_TYPE_2"/>
    <property type="match status" value="1"/>
</dbReference>
<sequence length="145" mass="17186">MLEKKYIFRFTQKLFRDEVLKIVGNQFYEDKIVNEKFVEVIQKKEREFPTGIVLQGGMNTAIVHTDDIYVLKDKIAIVISEEPILFKNIENGKENICCHIFFVMALTRKNKNEILSFMAELLEKHEEILKNFQRMTDEEILEVLL</sequence>
<dbReference type="InterPro" id="IPR002178">
    <property type="entry name" value="PTS_EIIA_type-2_dom"/>
</dbReference>
<dbReference type="PANTHER" id="PTHR47738:SF3">
    <property type="entry name" value="PHOSPHOTRANSFERASE SYSTEM MANNITOL_FRUCTOSE-SPECIFIC IIA DOMAIN CONTAINING PROTEIN"/>
    <property type="match status" value="1"/>
</dbReference>
<dbReference type="SUPFAM" id="SSF55804">
    <property type="entry name" value="Phoshotransferase/anion transport protein"/>
    <property type="match status" value="1"/>
</dbReference>
<dbReference type="Gene3D" id="3.40.930.10">
    <property type="entry name" value="Mannitol-specific EII, Chain A"/>
    <property type="match status" value="1"/>
</dbReference>
<proteinExistence type="predicted"/>
<feature type="domain" description="PTS EIIA type-2" evidence="1">
    <location>
        <begin position="1"/>
        <end position="145"/>
    </location>
</feature>